<dbReference type="AlphaFoldDB" id="A0A9P5PW04"/>
<dbReference type="OrthoDB" id="3019261at2759"/>
<accession>A0A9P5PW04</accession>
<proteinExistence type="predicted"/>
<reference evidence="1" key="1">
    <citation type="submission" date="2020-11" db="EMBL/GenBank/DDBJ databases">
        <authorList>
            <consortium name="DOE Joint Genome Institute"/>
            <person name="Ahrendt S."/>
            <person name="Riley R."/>
            <person name="Andreopoulos W."/>
            <person name="Labutti K."/>
            <person name="Pangilinan J."/>
            <person name="Ruiz-Duenas F.J."/>
            <person name="Barrasa J.M."/>
            <person name="Sanchez-Garcia M."/>
            <person name="Camarero S."/>
            <person name="Miyauchi S."/>
            <person name="Serrano A."/>
            <person name="Linde D."/>
            <person name="Babiker R."/>
            <person name="Drula E."/>
            <person name="Ayuso-Fernandez I."/>
            <person name="Pacheco R."/>
            <person name="Padilla G."/>
            <person name="Ferreira P."/>
            <person name="Barriuso J."/>
            <person name="Kellner H."/>
            <person name="Castanera R."/>
            <person name="Alfaro M."/>
            <person name="Ramirez L."/>
            <person name="Pisabarro A.G."/>
            <person name="Kuo A."/>
            <person name="Tritt A."/>
            <person name="Lipzen A."/>
            <person name="He G."/>
            <person name="Yan M."/>
            <person name="Ng V."/>
            <person name="Cullen D."/>
            <person name="Martin F."/>
            <person name="Rosso M.-N."/>
            <person name="Henrissat B."/>
            <person name="Hibbett D."/>
            <person name="Martinez A.T."/>
            <person name="Grigoriev I.V."/>
        </authorList>
    </citation>
    <scope>NUCLEOTIDE SEQUENCE</scope>
    <source>
        <strain evidence="1">AH 40177</strain>
    </source>
</reference>
<organism evidence="1 2">
    <name type="scientific">Rhodocollybia butyracea</name>
    <dbReference type="NCBI Taxonomy" id="206335"/>
    <lineage>
        <taxon>Eukaryota</taxon>
        <taxon>Fungi</taxon>
        <taxon>Dikarya</taxon>
        <taxon>Basidiomycota</taxon>
        <taxon>Agaricomycotina</taxon>
        <taxon>Agaricomycetes</taxon>
        <taxon>Agaricomycetidae</taxon>
        <taxon>Agaricales</taxon>
        <taxon>Marasmiineae</taxon>
        <taxon>Omphalotaceae</taxon>
        <taxon>Rhodocollybia</taxon>
    </lineage>
</organism>
<dbReference type="Proteomes" id="UP000772434">
    <property type="component" value="Unassembled WGS sequence"/>
</dbReference>
<keyword evidence="2" id="KW-1185">Reference proteome</keyword>
<dbReference type="EMBL" id="JADNRY010000017">
    <property type="protein sequence ID" value="KAF9073514.1"/>
    <property type="molecule type" value="Genomic_DNA"/>
</dbReference>
<protein>
    <submittedName>
        <fullName evidence="1">Uncharacterized protein</fullName>
    </submittedName>
</protein>
<comment type="caution">
    <text evidence="1">The sequence shown here is derived from an EMBL/GenBank/DDBJ whole genome shotgun (WGS) entry which is preliminary data.</text>
</comment>
<evidence type="ECO:0000313" key="2">
    <source>
        <dbReference type="Proteomes" id="UP000772434"/>
    </source>
</evidence>
<sequence length="190" mass="20507">MISAQSFPSACQASDRVLVETRNITVSGKTLQISKKACSADIVAPRSLEKRQVLESCECFTGPVLEDCVELTTSLELSSEPEFFEVAPGFAETFTFQTCGPTLEFCFSGMELLGGDLESCTEGAGAIGGFAIPSDFGANAADTWTFEFVFSVSNGKYHADRNIDFSALKFLLSHLSPWAVKFGLPIKDDI</sequence>
<evidence type="ECO:0000313" key="1">
    <source>
        <dbReference type="EMBL" id="KAF9073514.1"/>
    </source>
</evidence>
<name>A0A9P5PW04_9AGAR</name>
<gene>
    <name evidence="1" type="ORF">BDP27DRAFT_1360149</name>
</gene>